<protein>
    <submittedName>
        <fullName evidence="1">Uncharacterized protein</fullName>
    </submittedName>
</protein>
<name>A0A5N7BCU4_9EURO</name>
<dbReference type="Proteomes" id="UP000326198">
    <property type="component" value="Unassembled WGS sequence"/>
</dbReference>
<sequence length="233" mass="26541">MSKQHISSLFTLRLQSSKENIPTHNTAKLPTTYKLTISTLFYYFLSSISENKTTKEMRVMEVLTTIANNGTINFARLYHTKTENSPVPIDQILKKPSAYRFVFQNPLDLHKLLEDPDPTSVAICQGMKSLRLDLLQPLIEDKLSFIDVLTDRAGLQALMENWRNACRIIPKDHGLEELTFDMSEENEMCQLRATGTTVQIISTTLVLKARQDLRCWIQGVSSSNHVHTSLVSR</sequence>
<reference evidence="1 2" key="1">
    <citation type="submission" date="2019-04" db="EMBL/GenBank/DDBJ databases">
        <title>Friends and foes A comparative genomics studyof 23 Aspergillus species from section Flavi.</title>
        <authorList>
            <consortium name="DOE Joint Genome Institute"/>
            <person name="Kjaerbolling I."/>
            <person name="Vesth T."/>
            <person name="Frisvad J.C."/>
            <person name="Nybo J.L."/>
            <person name="Theobald S."/>
            <person name="Kildgaard S."/>
            <person name="Isbrandt T."/>
            <person name="Kuo A."/>
            <person name="Sato A."/>
            <person name="Lyhne E.K."/>
            <person name="Kogle M.E."/>
            <person name="Wiebenga A."/>
            <person name="Kun R.S."/>
            <person name="Lubbers R.J."/>
            <person name="Makela M.R."/>
            <person name="Barry K."/>
            <person name="Chovatia M."/>
            <person name="Clum A."/>
            <person name="Daum C."/>
            <person name="Haridas S."/>
            <person name="He G."/>
            <person name="LaButti K."/>
            <person name="Lipzen A."/>
            <person name="Mondo S."/>
            <person name="Riley R."/>
            <person name="Salamov A."/>
            <person name="Simmons B.A."/>
            <person name="Magnuson J.K."/>
            <person name="Henrissat B."/>
            <person name="Mortensen U.H."/>
            <person name="Larsen T.O."/>
            <person name="Devries R.P."/>
            <person name="Grigoriev I.V."/>
            <person name="Machida M."/>
            <person name="Baker S.E."/>
            <person name="Andersen M.R."/>
        </authorList>
    </citation>
    <scope>NUCLEOTIDE SEQUENCE [LARGE SCALE GENOMIC DNA]</scope>
    <source>
        <strain evidence="1 2">IBT 29228</strain>
    </source>
</reference>
<accession>A0A5N7BCU4</accession>
<proteinExistence type="predicted"/>
<gene>
    <name evidence="1" type="ORF">BDV26DRAFT_291180</name>
</gene>
<organism evidence="1 2">
    <name type="scientific">Aspergillus bertholletiae</name>
    <dbReference type="NCBI Taxonomy" id="1226010"/>
    <lineage>
        <taxon>Eukaryota</taxon>
        <taxon>Fungi</taxon>
        <taxon>Dikarya</taxon>
        <taxon>Ascomycota</taxon>
        <taxon>Pezizomycotina</taxon>
        <taxon>Eurotiomycetes</taxon>
        <taxon>Eurotiomycetidae</taxon>
        <taxon>Eurotiales</taxon>
        <taxon>Aspergillaceae</taxon>
        <taxon>Aspergillus</taxon>
        <taxon>Aspergillus subgen. Circumdati</taxon>
    </lineage>
</organism>
<dbReference type="AlphaFoldDB" id="A0A5N7BCU4"/>
<evidence type="ECO:0000313" key="2">
    <source>
        <dbReference type="Proteomes" id="UP000326198"/>
    </source>
</evidence>
<keyword evidence="2" id="KW-1185">Reference proteome</keyword>
<evidence type="ECO:0000313" key="1">
    <source>
        <dbReference type="EMBL" id="KAE8379583.1"/>
    </source>
</evidence>
<dbReference type="OrthoDB" id="4249675at2759"/>
<dbReference type="EMBL" id="ML736192">
    <property type="protein sequence ID" value="KAE8379583.1"/>
    <property type="molecule type" value="Genomic_DNA"/>
</dbReference>